<feature type="region of interest" description="Disordered" evidence="1">
    <location>
        <begin position="1035"/>
        <end position="1062"/>
    </location>
</feature>
<sequence>MQSKKPVSSPDAQTNNNAGSPEKQTLLRKFKLRKWAKWTGIGVLTPTVALTALLSVGIDVDLTPHKTRISQWLTDTLARETRIEGDIRLALSFSPEIQLEAISVANTEAFQWQPLLQSGKLNARVNLLPLLTGTLAVDYLELEDIQVQLGKDADGHANWLLGNGIAAAQPVSQPAPQTTPDSASAGLHLTLSDKISAKNISLIYQDRQENLFYDSYLESLSLNQDDSAWQLLAQGAVMGQAYQLDLRGDLLQLLNQQQGKLQVNGELAGASLTVDADIVPWHSGDSQADIRLHWRDTGPVTALLGLDVKPAAPLTVTASLKGSSERLAINDLNIDSPVTQGQGFLAVTLGDHTTIDGELTVPLIDLRPWLAPEPEPMMRAYASAPQQSPLQRALEQWLVNTSTRLDLNIHEVKGLGTSVENLSLSVNGKDGLLSAPMTADIAEVPFRGQATLDATDWTSTVAITLGADNSPLGEMAQWLTGIPHASGILKHAALSVDTQGTKLSEWLDNAKVGLAIDEALVKWGESASFSIATARLEAGMNLPFSSTLDGQLMGLPTRIQAQGGTLGDVLAERDWPAQLEINSPAVTVRADGLLKQSRWRDGSWLNLNVNSPDAARLSPWLGTQSQISGPVRFSGKMDYREGWINLAMPDLTLLKSRGNVNLRWKPDEQRPFLALDARFRQLDFTQFGQFINDDSLPEVEQTVPTQGVNLDVPLLGEAMVIADADLNVSVDTLKWANQKMDALSFSGKVRNGRMAAAPIQAHYAGSLYKGDIAFGINAANIDAQLNLAVNNPDIGTILHQFNITDSFDMHLAQARLAVSLEGRTVLELMEHAQVSAELSGGRASIADSYTGKALAVKLDRGHFVTGPDTQTRLTLSGMAAGQVASFSLDSLSLKAVNDGREKLPVTVRASLGDMAFNARSHLALPINPRDLSLTFDASLPNLDRLEPFTSIDMPPYGPVNVTAQLDLDAVGYHLRDLLVQVNESSLTGQGAFLPPLKAGSRPRLELALKAPFIQLDDFKVGDWAAWAKAGVPVTEKDTAQQTAAKGKTSDTSATEDNEGTAMTTPFISPEGLDKFNAQFNLNVGEVRSGKDWLGAGQLAWTLENGLFTLKPMFVQLPGGNIQLDSQIKAKDEMFDIRLNGNIDNFDYGILARRLAPDSGMYGKLSTQFRLSSLANSPDTLMNNANGHIGVAAWPKQLEADLIDLWAVSLTDAIIPNFTNNDPSVLNCVAAAIDVNQGALKQKEMLLDTSRIQVQGEFDASYANRDFSLFLRPQSKRAQIFSLQTPIKVYGKFEKFDFSVPMSAILETSVRFTTSPVISPIRWLVEKPLPADGSQQCEQIWQHYNS</sequence>
<dbReference type="GO" id="GO:0005886">
    <property type="term" value="C:plasma membrane"/>
    <property type="evidence" value="ECO:0007669"/>
    <property type="project" value="TreeGrafter"/>
</dbReference>
<dbReference type="STRING" id="320778.ABT57_23420"/>
<dbReference type="RefSeq" id="WP_047887674.1">
    <property type="nucleotide sequence ID" value="NZ_LDOU01000034.1"/>
</dbReference>
<dbReference type="InterPro" id="IPR052894">
    <property type="entry name" value="AsmA-related"/>
</dbReference>
<gene>
    <name evidence="4" type="ORF">ABT57_23420</name>
</gene>
<reference evidence="4 5" key="1">
    <citation type="submission" date="2015-05" db="EMBL/GenBank/DDBJ databases">
        <title>Photobacterium galathea sp. nov.</title>
        <authorList>
            <person name="Machado H."/>
            <person name="Gram L."/>
        </authorList>
    </citation>
    <scope>NUCLEOTIDE SEQUENCE [LARGE SCALE GENOMIC DNA]</scope>
    <source>
        <strain evidence="4 5">DSM 22954</strain>
    </source>
</reference>
<dbReference type="Pfam" id="PF05170">
    <property type="entry name" value="AsmA"/>
    <property type="match status" value="2"/>
</dbReference>
<keyword evidence="2" id="KW-0812">Transmembrane</keyword>
<evidence type="ECO:0000259" key="3">
    <source>
        <dbReference type="Pfam" id="PF05170"/>
    </source>
</evidence>
<feature type="domain" description="AsmA" evidence="3">
    <location>
        <begin position="34"/>
        <end position="216"/>
    </location>
</feature>
<dbReference type="OrthoDB" id="5897244at2"/>
<keyword evidence="2" id="KW-0472">Membrane</keyword>
<dbReference type="Proteomes" id="UP000035909">
    <property type="component" value="Unassembled WGS sequence"/>
</dbReference>
<dbReference type="InterPro" id="IPR007844">
    <property type="entry name" value="AsmA"/>
</dbReference>
<evidence type="ECO:0000256" key="2">
    <source>
        <dbReference type="SAM" id="Phobius"/>
    </source>
</evidence>
<proteinExistence type="predicted"/>
<feature type="region of interest" description="Disordered" evidence="1">
    <location>
        <begin position="1"/>
        <end position="23"/>
    </location>
</feature>
<dbReference type="EMBL" id="LDOU01000034">
    <property type="protein sequence ID" value="KLV04529.1"/>
    <property type="molecule type" value="Genomic_DNA"/>
</dbReference>
<keyword evidence="2" id="KW-1133">Transmembrane helix</keyword>
<comment type="caution">
    <text evidence="4">The sequence shown here is derived from an EMBL/GenBank/DDBJ whole genome shotgun (WGS) entry which is preliminary data.</text>
</comment>
<evidence type="ECO:0000313" key="5">
    <source>
        <dbReference type="Proteomes" id="UP000035909"/>
    </source>
</evidence>
<dbReference type="PATRIC" id="fig|320778.3.peg.5005"/>
<organism evidence="4 5">
    <name type="scientific">Photobacterium ganghwense</name>
    <dbReference type="NCBI Taxonomy" id="320778"/>
    <lineage>
        <taxon>Bacteria</taxon>
        <taxon>Pseudomonadati</taxon>
        <taxon>Pseudomonadota</taxon>
        <taxon>Gammaproteobacteria</taxon>
        <taxon>Vibrionales</taxon>
        <taxon>Vibrionaceae</taxon>
        <taxon>Photobacterium</taxon>
    </lineage>
</organism>
<accession>A0A0J1GYG6</accession>
<evidence type="ECO:0000313" key="4">
    <source>
        <dbReference type="EMBL" id="KLV04529.1"/>
    </source>
</evidence>
<evidence type="ECO:0000256" key="1">
    <source>
        <dbReference type="SAM" id="MobiDB-lite"/>
    </source>
</evidence>
<feature type="transmembrane region" description="Helical" evidence="2">
    <location>
        <begin position="38"/>
        <end position="58"/>
    </location>
</feature>
<dbReference type="PANTHER" id="PTHR30441:SF8">
    <property type="entry name" value="DUF748 DOMAIN-CONTAINING PROTEIN"/>
    <property type="match status" value="1"/>
</dbReference>
<name>A0A0J1GYG6_9GAMM</name>
<protein>
    <submittedName>
        <fullName evidence="4">AsmA protein</fullName>
    </submittedName>
</protein>
<feature type="domain" description="AsmA" evidence="3">
    <location>
        <begin position="832"/>
        <end position="1188"/>
    </location>
</feature>
<keyword evidence="5" id="KW-1185">Reference proteome</keyword>
<dbReference type="GO" id="GO:0090313">
    <property type="term" value="P:regulation of protein targeting to membrane"/>
    <property type="evidence" value="ECO:0007669"/>
    <property type="project" value="TreeGrafter"/>
</dbReference>
<dbReference type="PANTHER" id="PTHR30441">
    <property type="entry name" value="DUF748 DOMAIN-CONTAINING PROTEIN"/>
    <property type="match status" value="1"/>
</dbReference>
<feature type="compositionally biased region" description="Polar residues" evidence="1">
    <location>
        <begin position="1039"/>
        <end position="1052"/>
    </location>
</feature>